<dbReference type="InterPro" id="IPR007612">
    <property type="entry name" value="LOR"/>
</dbReference>
<dbReference type="Proteomes" id="UP000270190">
    <property type="component" value="Unassembled WGS sequence"/>
</dbReference>
<name>A0A2X0QYX1_BROTH</name>
<protein>
    <recommendedName>
        <fullName evidence="4">LURP-one-related family protein</fullName>
    </recommendedName>
</protein>
<evidence type="ECO:0000313" key="3">
    <source>
        <dbReference type="Proteomes" id="UP000270190"/>
    </source>
</evidence>
<dbReference type="InterPro" id="IPR025659">
    <property type="entry name" value="Tubby-like_C"/>
</dbReference>
<dbReference type="AlphaFoldDB" id="A0A2X0QYX1"/>
<dbReference type="Gene3D" id="2.40.160.200">
    <property type="entry name" value="LURP1-related"/>
    <property type="match status" value="1"/>
</dbReference>
<dbReference type="SUPFAM" id="SSF54518">
    <property type="entry name" value="Tubby C-terminal domain-like"/>
    <property type="match status" value="1"/>
</dbReference>
<evidence type="ECO:0000256" key="1">
    <source>
        <dbReference type="ARBA" id="ARBA00005437"/>
    </source>
</evidence>
<dbReference type="Pfam" id="PF04525">
    <property type="entry name" value="LOR"/>
    <property type="match status" value="1"/>
</dbReference>
<evidence type="ECO:0008006" key="4">
    <source>
        <dbReference type="Google" id="ProtNLM"/>
    </source>
</evidence>
<proteinExistence type="inferred from homology"/>
<accession>A0A2X0QYX1</accession>
<gene>
    <name evidence="2" type="ORF">BTBSAS_50106</name>
</gene>
<dbReference type="EMBL" id="OUNC01000045">
    <property type="protein sequence ID" value="SPP29458.1"/>
    <property type="molecule type" value="Genomic_DNA"/>
</dbReference>
<dbReference type="PANTHER" id="PTHR31087:SF161">
    <property type="entry name" value="TUBBY C 2 FAMILY PROTEIN"/>
    <property type="match status" value="1"/>
</dbReference>
<evidence type="ECO:0000313" key="2">
    <source>
        <dbReference type="EMBL" id="SPP29458.1"/>
    </source>
</evidence>
<dbReference type="InterPro" id="IPR038595">
    <property type="entry name" value="LOR_sf"/>
</dbReference>
<organism evidence="2 3">
    <name type="scientific">Brochothrix thermosphacta</name>
    <name type="common">Microbacterium thermosphactum</name>
    <dbReference type="NCBI Taxonomy" id="2756"/>
    <lineage>
        <taxon>Bacteria</taxon>
        <taxon>Bacillati</taxon>
        <taxon>Bacillota</taxon>
        <taxon>Bacilli</taxon>
        <taxon>Bacillales</taxon>
        <taxon>Listeriaceae</taxon>
        <taxon>Brochothrix</taxon>
    </lineage>
</organism>
<sequence length="172" mass="20131">MRRDVEIMSYLYIKQKVFSLGGKFTVKDERQNDKYFVEGSVFSMKKSFVIRDTQDNEIATITKKMFSLHPTFYVAVEGEKEIIIKKALTLFKTRYHIEAEGLEINGDWWERNFDVLRDGQRVASVRKKLLSWGDTFEVEIKDERLEHTIIALVIAIDYVEDSESHSHNGSNN</sequence>
<dbReference type="PANTHER" id="PTHR31087">
    <property type="match status" value="1"/>
</dbReference>
<reference evidence="3" key="1">
    <citation type="submission" date="2018-04" db="EMBL/GenBank/DDBJ databases">
        <authorList>
            <person name="Illikoud N."/>
        </authorList>
    </citation>
    <scope>NUCLEOTIDE SEQUENCE [LARGE SCALE GENOMIC DNA]</scope>
</reference>
<comment type="similarity">
    <text evidence="1">Belongs to the LOR family.</text>
</comment>